<organism evidence="2 3">
    <name type="scientific">Pseudoduganella guangdongensis</name>
    <dbReference type="NCBI Taxonomy" id="2692179"/>
    <lineage>
        <taxon>Bacteria</taxon>
        <taxon>Pseudomonadati</taxon>
        <taxon>Pseudomonadota</taxon>
        <taxon>Betaproteobacteria</taxon>
        <taxon>Burkholderiales</taxon>
        <taxon>Oxalobacteraceae</taxon>
        <taxon>Telluria group</taxon>
        <taxon>Pseudoduganella</taxon>
    </lineage>
</organism>
<feature type="chain" id="PRO_5026910616" description="PEP-CTERM sorting domain-containing protein" evidence="1">
    <location>
        <begin position="21"/>
        <end position="341"/>
    </location>
</feature>
<evidence type="ECO:0000256" key="1">
    <source>
        <dbReference type="SAM" id="SignalP"/>
    </source>
</evidence>
<gene>
    <name evidence="2" type="ORF">GTP41_00880</name>
</gene>
<evidence type="ECO:0000313" key="2">
    <source>
        <dbReference type="EMBL" id="MYN00645.1"/>
    </source>
</evidence>
<dbReference type="RefSeq" id="WP_161023663.1">
    <property type="nucleotide sequence ID" value="NZ_WWCJ01000001.1"/>
</dbReference>
<feature type="signal peptide" evidence="1">
    <location>
        <begin position="1"/>
        <end position="20"/>
    </location>
</feature>
<keyword evidence="3" id="KW-1185">Reference proteome</keyword>
<evidence type="ECO:0008006" key="4">
    <source>
        <dbReference type="Google" id="ProtNLM"/>
    </source>
</evidence>
<sequence length="341" mass="37281">MLKFTVMLLAVLLWSAGAQAQVAPAYRATLIVDFWGGMHINDLGQIAVTRYGVPYIWSRDKGLVPVASSAVDVQVWGFNNAGTAVGAAMWQPQNEEMTYYQPVVWVQGGPFTRLNTLGRGGAAAAINNRGTIVGGVQGSFEDNWSRRGFMQRDGQVTVFEDFIPQAINDADVMVGVGLENDGADIAGIKVWRDGQLSPLDGVPGERPMFINQRGWIAGTTDDYLPWLWRDGALTQLWNGSITDMNDAGVVIGEYHIGRTVLWFEDQVYELGDLWDKAGWEGWSLAHVSTINEKGEMGALLWDDGFGQRMVLLSPVLEPAGAAQLLAGLALLGALRLRKARR</sequence>
<protein>
    <recommendedName>
        <fullName evidence="4">PEP-CTERM sorting domain-containing protein</fullName>
    </recommendedName>
</protein>
<keyword evidence="1" id="KW-0732">Signal</keyword>
<accession>A0A6N9HCR5</accession>
<dbReference type="EMBL" id="WWCJ01000001">
    <property type="protein sequence ID" value="MYN00645.1"/>
    <property type="molecule type" value="Genomic_DNA"/>
</dbReference>
<proteinExistence type="predicted"/>
<comment type="caution">
    <text evidence="2">The sequence shown here is derived from an EMBL/GenBank/DDBJ whole genome shotgun (WGS) entry which is preliminary data.</text>
</comment>
<reference evidence="2 3" key="1">
    <citation type="submission" date="2019-12" db="EMBL/GenBank/DDBJ databases">
        <title>Novel species isolated from a subtropical stream in China.</title>
        <authorList>
            <person name="Lu H."/>
        </authorList>
    </citation>
    <scope>NUCLEOTIDE SEQUENCE [LARGE SCALE GENOMIC DNA]</scope>
    <source>
        <strain evidence="2 3">DS3</strain>
    </source>
</reference>
<name>A0A6N9HCR5_9BURK</name>
<evidence type="ECO:0000313" key="3">
    <source>
        <dbReference type="Proteomes" id="UP000448575"/>
    </source>
</evidence>
<dbReference type="Proteomes" id="UP000448575">
    <property type="component" value="Unassembled WGS sequence"/>
</dbReference>
<dbReference type="AlphaFoldDB" id="A0A6N9HCR5"/>